<dbReference type="STRING" id="1907666.DSM25559_5080"/>
<proteinExistence type="predicted"/>
<accession>A0A1R3U5X0</accession>
<evidence type="ECO:0000313" key="2">
    <source>
        <dbReference type="Proteomes" id="UP000187891"/>
    </source>
</evidence>
<dbReference type="AlphaFoldDB" id="A0A1R3U5X0"/>
<name>A0A1R3U5X0_9HYPH</name>
<dbReference type="Proteomes" id="UP000187891">
    <property type="component" value="Unassembled WGS sequence"/>
</dbReference>
<reference evidence="2" key="1">
    <citation type="submission" date="2016-10" db="EMBL/GenBank/DDBJ databases">
        <authorList>
            <person name="Wibberg D."/>
        </authorList>
    </citation>
    <scope>NUCLEOTIDE SEQUENCE [LARGE SCALE GENOMIC DNA]</scope>
</reference>
<organism evidence="1 2">
    <name type="scientific">Agrobacterium rosae</name>
    <dbReference type="NCBI Taxonomy" id="1972867"/>
    <lineage>
        <taxon>Bacteria</taxon>
        <taxon>Pseudomonadati</taxon>
        <taxon>Pseudomonadota</taxon>
        <taxon>Alphaproteobacteria</taxon>
        <taxon>Hyphomicrobiales</taxon>
        <taxon>Rhizobiaceae</taxon>
        <taxon>Rhizobium/Agrobacterium group</taxon>
        <taxon>Agrobacterium</taxon>
    </lineage>
</organism>
<gene>
    <name evidence="1" type="ORF">DSM25559_5080</name>
</gene>
<evidence type="ECO:0000313" key="1">
    <source>
        <dbReference type="EMBL" id="SCX35663.1"/>
    </source>
</evidence>
<sequence length="82" mass="9415">MECARGSGIRAIAWKLCRTPSKILREIRRNSATCSGDFDYWAITAQWHADRAARRPKAAKLATNLALRDYVHDPARRPHWNP</sequence>
<protein>
    <submittedName>
        <fullName evidence="1">Transposase, IS30 family</fullName>
    </submittedName>
</protein>
<dbReference type="EMBL" id="FMUE01000022">
    <property type="protein sequence ID" value="SCX35663.1"/>
    <property type="molecule type" value="Genomic_DNA"/>
</dbReference>